<dbReference type="Gene3D" id="3.40.190.10">
    <property type="entry name" value="Periplasmic binding protein-like II"/>
    <property type="match status" value="2"/>
</dbReference>
<dbReference type="PROSITE" id="PS01039">
    <property type="entry name" value="SBP_BACTERIAL_3"/>
    <property type="match status" value="1"/>
</dbReference>
<evidence type="ECO:0000313" key="6">
    <source>
        <dbReference type="EMBL" id="SDW34566.1"/>
    </source>
</evidence>
<dbReference type="EMBL" id="FNNZ01000003">
    <property type="protein sequence ID" value="SDW34566.1"/>
    <property type="molecule type" value="Genomic_DNA"/>
</dbReference>
<proteinExistence type="inferred from homology"/>
<sequence length="383" mass="42766">MTRVRRLVDGTRCKYTDILIWLGRVAVEPFWFQRAISESGMRLDRRHWCATLMIFASVLVTQAEAGEVLDSVKSRGQLRCGVSEGIPGFSERDAEGRWRGLDVDFCRAVAAAVLDDPDKVEWVPLYASARFPALQSRKVDLLIRNTSWTLTREAVLKVQFPGILYYDGQGFLVPAAAGIETLADLAGATVCVEKGTTHRRNLETYFAAHGWSVEPLVMDSAPETAQAFFDGRCRAYTSDAAQLAAMRLLAPAQREADLILPERISKEPLSPVVWRGDPEWTTLVRWVLNALILAEEYGVNRANIDAVDAEGTNPLVRRTDDERGLIARALGVEPRWGIRAVRAVGNYGEMFERNVGRDSPLKIERGLNRLWTEGGLHYVPPLD</sequence>
<gene>
    <name evidence="6" type="ORF">SAMN05421783_103122</name>
</gene>
<feature type="domain" description="Solute-binding protein family 3/N-terminal" evidence="5">
    <location>
        <begin position="77"/>
        <end position="307"/>
    </location>
</feature>
<dbReference type="SMART" id="SM00062">
    <property type="entry name" value="PBPb"/>
    <property type="match status" value="1"/>
</dbReference>
<dbReference type="STRING" id="1058.SAMN05421783_103122"/>
<evidence type="ECO:0000256" key="4">
    <source>
        <dbReference type="RuleBase" id="RU003744"/>
    </source>
</evidence>
<dbReference type="AlphaFoldDB" id="A0A1H2SSF9"/>
<protein>
    <submittedName>
        <fullName evidence="6">Amino acid ABC transporter substrate-binding protein, PAAT family</fullName>
    </submittedName>
</protein>
<reference evidence="7" key="1">
    <citation type="submission" date="2016-10" db="EMBL/GenBank/DDBJ databases">
        <authorList>
            <person name="Varghese N."/>
            <person name="Submissions S."/>
        </authorList>
    </citation>
    <scope>NUCLEOTIDE SEQUENCE [LARGE SCALE GENOMIC DNA]</scope>
    <source>
        <strain evidence="7">DSM 217</strain>
    </source>
</reference>
<dbReference type="PANTHER" id="PTHR30085:SF7">
    <property type="entry name" value="AMINO-ACID ABC TRANSPORTER-BINDING PROTEIN YHDW-RELATED"/>
    <property type="match status" value="1"/>
</dbReference>
<dbReference type="PANTHER" id="PTHR30085">
    <property type="entry name" value="AMINO ACID ABC TRANSPORTER PERMEASE"/>
    <property type="match status" value="1"/>
</dbReference>
<organism evidence="6 7">
    <name type="scientific">Thiocapsa roseopersicina</name>
    <dbReference type="NCBI Taxonomy" id="1058"/>
    <lineage>
        <taxon>Bacteria</taxon>
        <taxon>Pseudomonadati</taxon>
        <taxon>Pseudomonadota</taxon>
        <taxon>Gammaproteobacteria</taxon>
        <taxon>Chromatiales</taxon>
        <taxon>Chromatiaceae</taxon>
        <taxon>Thiocapsa</taxon>
    </lineage>
</organism>
<evidence type="ECO:0000313" key="7">
    <source>
        <dbReference type="Proteomes" id="UP000198816"/>
    </source>
</evidence>
<dbReference type="InterPro" id="IPR001638">
    <property type="entry name" value="Solute-binding_3/MltF_N"/>
</dbReference>
<comment type="similarity">
    <text evidence="1 4">Belongs to the bacterial solute-binding protein 3 family.</text>
</comment>
<keyword evidence="2" id="KW-0813">Transport</keyword>
<dbReference type="InterPro" id="IPR051455">
    <property type="entry name" value="Bact_solute-bind_prot3"/>
</dbReference>
<name>A0A1H2SSF9_THIRO</name>
<dbReference type="GO" id="GO:0006865">
    <property type="term" value="P:amino acid transport"/>
    <property type="evidence" value="ECO:0007669"/>
    <property type="project" value="TreeGrafter"/>
</dbReference>
<dbReference type="Pfam" id="PF00497">
    <property type="entry name" value="SBP_bac_3"/>
    <property type="match status" value="1"/>
</dbReference>
<dbReference type="SUPFAM" id="SSF53850">
    <property type="entry name" value="Periplasmic binding protein-like II"/>
    <property type="match status" value="1"/>
</dbReference>
<dbReference type="Proteomes" id="UP000198816">
    <property type="component" value="Unassembled WGS sequence"/>
</dbReference>
<evidence type="ECO:0000256" key="1">
    <source>
        <dbReference type="ARBA" id="ARBA00010333"/>
    </source>
</evidence>
<evidence type="ECO:0000256" key="3">
    <source>
        <dbReference type="ARBA" id="ARBA00022729"/>
    </source>
</evidence>
<evidence type="ECO:0000256" key="2">
    <source>
        <dbReference type="ARBA" id="ARBA00022448"/>
    </source>
</evidence>
<dbReference type="InterPro" id="IPR018313">
    <property type="entry name" value="SBP_3_CS"/>
</dbReference>
<dbReference type="CDD" id="cd13692">
    <property type="entry name" value="PBP2_BztA"/>
    <property type="match status" value="1"/>
</dbReference>
<keyword evidence="3" id="KW-0732">Signal</keyword>
<accession>A0A1H2SSF9</accession>
<evidence type="ECO:0000259" key="5">
    <source>
        <dbReference type="SMART" id="SM00062"/>
    </source>
</evidence>
<keyword evidence="7" id="KW-1185">Reference proteome</keyword>